<evidence type="ECO:0000259" key="5">
    <source>
        <dbReference type="PROSITE" id="PS51939"/>
    </source>
</evidence>
<dbReference type="Gene3D" id="3.30.70.330">
    <property type="match status" value="1"/>
</dbReference>
<dbReference type="InterPro" id="IPR012677">
    <property type="entry name" value="Nucleotide-bd_a/b_plait_sf"/>
</dbReference>
<dbReference type="OrthoDB" id="439993at2759"/>
<dbReference type="Pfam" id="PF19977">
    <property type="entry name" value="xRRM"/>
    <property type="match status" value="1"/>
</dbReference>
<evidence type="ECO:0000313" key="6">
    <source>
        <dbReference type="EMBL" id="OBZ70321.1"/>
    </source>
</evidence>
<reference evidence="6 7" key="1">
    <citation type="submission" date="2016-03" db="EMBL/GenBank/DDBJ databases">
        <title>Whole genome sequencing of Grifola frondosa 9006-11.</title>
        <authorList>
            <person name="Min B."/>
            <person name="Park H."/>
            <person name="Kim J.-G."/>
            <person name="Cho H."/>
            <person name="Oh Y.-L."/>
            <person name="Kong W.-S."/>
            <person name="Choi I.-G."/>
        </authorList>
    </citation>
    <scope>NUCLEOTIDE SEQUENCE [LARGE SCALE GENOMIC DNA]</scope>
    <source>
        <strain evidence="6 7">9006-11</strain>
    </source>
</reference>
<dbReference type="InterPro" id="IPR045537">
    <property type="entry name" value="Lar7_xRRM"/>
</dbReference>
<dbReference type="SUPFAM" id="SSF54928">
    <property type="entry name" value="RNA-binding domain, RBD"/>
    <property type="match status" value="1"/>
</dbReference>
<dbReference type="Proteomes" id="UP000092993">
    <property type="component" value="Unassembled WGS sequence"/>
</dbReference>
<evidence type="ECO:0000256" key="2">
    <source>
        <dbReference type="PROSITE-ProRule" id="PRU00332"/>
    </source>
</evidence>
<protein>
    <submittedName>
        <fullName evidence="6">Uncharacterized protein</fullName>
    </submittedName>
</protein>
<sequence length="577" mass="64558">MALPISTCVGTQPQTPMAVYTSVQGRSQLEGTTAKLNALALDDSPMQISVQQIFRNHVLYDNVLSALTPASMIAESERTDPAFRLKPKRQFDESLIMLVCAHLREQQLVGFLVSAASRGVPSNNKGKGKLLEHTLTEEECVVMVSLSLSDHSIWSDPDLRRMIDESEEGWIPLNYLGSLPPLSSLSSRPLETVLAKSIRGHASDILEVRMRVTSPSRSVWYGKHKMEDEAGGYEIRRKDWEAALETCRNFTRQDWELRTVYMENIPLQYRTIPGIFLFTTKLLSKGQSALPVQKILLPPHHHDHPGDHPKCKGFALVTLARTQDAERLLEQWPWDVWRSIPPLECDSSTAEDAVKFGFRTLSKSRWDVLKEEYLAYRHKLLAIITQEEVEQQLAATEDSTDVRRSPPPPTLPAAEVSVLDASAPFPPGCLVFVRNIHPDTNKTTLRTLFSAHAFGSGASGLDYVDFNKGMETCYLRLATASHTGILEEAFRTRPVAQMQGLDSTGSLSSSGKAISIEIVDGTREEIYWSKVPEKVRREAVQKAISLSSTQSADYGNAQDIHDSTEGKRKRKRRKHNS</sequence>
<name>A0A1C7M045_GRIFR</name>
<keyword evidence="7" id="KW-1185">Reference proteome</keyword>
<feature type="domain" description="HTH La-type RNA-binding" evidence="4">
    <location>
        <begin position="130"/>
        <end position="225"/>
    </location>
</feature>
<dbReference type="EMBL" id="LUGG01000014">
    <property type="protein sequence ID" value="OBZ70321.1"/>
    <property type="molecule type" value="Genomic_DNA"/>
</dbReference>
<dbReference type="PROSITE" id="PS50961">
    <property type="entry name" value="HTH_LA"/>
    <property type="match status" value="1"/>
</dbReference>
<proteinExistence type="predicted"/>
<evidence type="ECO:0000256" key="3">
    <source>
        <dbReference type="SAM" id="MobiDB-lite"/>
    </source>
</evidence>
<feature type="compositionally biased region" description="Basic residues" evidence="3">
    <location>
        <begin position="567"/>
        <end position="577"/>
    </location>
</feature>
<evidence type="ECO:0000256" key="1">
    <source>
        <dbReference type="ARBA" id="ARBA00022884"/>
    </source>
</evidence>
<dbReference type="InterPro" id="IPR014886">
    <property type="entry name" value="La_xRRM"/>
</dbReference>
<dbReference type="PROSITE" id="PS51939">
    <property type="entry name" value="XRRM"/>
    <property type="match status" value="1"/>
</dbReference>
<feature type="region of interest" description="Disordered" evidence="3">
    <location>
        <begin position="547"/>
        <end position="577"/>
    </location>
</feature>
<dbReference type="GO" id="GO:0070034">
    <property type="term" value="F:telomerase RNA binding"/>
    <property type="evidence" value="ECO:0007669"/>
    <property type="project" value="InterPro"/>
</dbReference>
<accession>A0A1C7M045</accession>
<dbReference type="GO" id="GO:1904868">
    <property type="term" value="P:telomerase catalytic core complex assembly"/>
    <property type="evidence" value="ECO:0007669"/>
    <property type="project" value="InterPro"/>
</dbReference>
<dbReference type="InterPro" id="IPR035979">
    <property type="entry name" value="RBD_domain_sf"/>
</dbReference>
<dbReference type="AlphaFoldDB" id="A0A1C7M045"/>
<organism evidence="6 7">
    <name type="scientific">Grifola frondosa</name>
    <name type="common">Maitake</name>
    <name type="synonym">Polyporus frondosus</name>
    <dbReference type="NCBI Taxonomy" id="5627"/>
    <lineage>
        <taxon>Eukaryota</taxon>
        <taxon>Fungi</taxon>
        <taxon>Dikarya</taxon>
        <taxon>Basidiomycota</taxon>
        <taxon>Agaricomycotina</taxon>
        <taxon>Agaricomycetes</taxon>
        <taxon>Polyporales</taxon>
        <taxon>Grifolaceae</taxon>
        <taxon>Grifola</taxon>
    </lineage>
</organism>
<feature type="domain" description="XRRM" evidence="5">
    <location>
        <begin position="424"/>
        <end position="577"/>
    </location>
</feature>
<dbReference type="OMA" id="TCYLRLA"/>
<dbReference type="GO" id="GO:1990904">
    <property type="term" value="C:ribonucleoprotein complex"/>
    <property type="evidence" value="ECO:0007669"/>
    <property type="project" value="UniProtKB-UniRule"/>
</dbReference>
<dbReference type="InterPro" id="IPR006630">
    <property type="entry name" value="La_HTH"/>
</dbReference>
<evidence type="ECO:0000313" key="7">
    <source>
        <dbReference type="Proteomes" id="UP000092993"/>
    </source>
</evidence>
<gene>
    <name evidence="6" type="ORF">A0H81_09605</name>
</gene>
<comment type="caution">
    <text evidence="6">The sequence shown here is derived from an EMBL/GenBank/DDBJ whole genome shotgun (WGS) entry which is preliminary data.</text>
</comment>
<evidence type="ECO:0000259" key="4">
    <source>
        <dbReference type="PROSITE" id="PS50961"/>
    </source>
</evidence>
<keyword evidence="1 2" id="KW-0694">RNA-binding</keyword>
<dbReference type="STRING" id="5627.A0A1C7M045"/>